<gene>
    <name evidence="2" type="ORF">BLA29_005705</name>
</gene>
<feature type="region of interest" description="Disordered" evidence="1">
    <location>
        <begin position="306"/>
        <end position="336"/>
    </location>
</feature>
<feature type="compositionally biased region" description="Basic and acidic residues" evidence="1">
    <location>
        <begin position="57"/>
        <end position="76"/>
    </location>
</feature>
<feature type="region of interest" description="Disordered" evidence="1">
    <location>
        <begin position="1"/>
        <end position="76"/>
    </location>
</feature>
<dbReference type="Proteomes" id="UP000194236">
    <property type="component" value="Unassembled WGS sequence"/>
</dbReference>
<keyword evidence="3" id="KW-1185">Reference proteome</keyword>
<sequence>PSVNERSYTPPLSSTTPPYQDPDDGSYTPPPLSHSTPKISDGSKKISQQQHHHHRTDSKLSIKQKHDLTKSKDDEEKLSDMIEKVSSSSNPIEMTASILNAIVETDNLELQGKLLSKLQAKVEDKLQHTIQNNNEMNVSHTNMDRTTASMQANIMVPTSSSLSLNNLISNIKDIQLPDNLKDILQTVQEKTAQVADAQRMIVDGGSINPSFIINPSNVDHKNIIQQNNVSFNDPRLRQSASSKPVAASMSKDELLQKAHEQMAALAQMEYHQQNPSINPSQQTMKRAGAIHHQQEPMIMAGGVPPRIPGYHTDQTNDDHSPGMSNRKISFQWKKKK</sequence>
<name>A0A1Y3AVK1_EURMA</name>
<protein>
    <submittedName>
        <fullName evidence="2">Uncharacterized protein</fullName>
    </submittedName>
</protein>
<dbReference type="EMBL" id="MUJZ01062183">
    <property type="protein sequence ID" value="OTF71195.1"/>
    <property type="molecule type" value="Genomic_DNA"/>
</dbReference>
<comment type="caution">
    <text evidence="2">The sequence shown here is derived from an EMBL/GenBank/DDBJ whole genome shotgun (WGS) entry which is preliminary data.</text>
</comment>
<evidence type="ECO:0000256" key="1">
    <source>
        <dbReference type="SAM" id="MobiDB-lite"/>
    </source>
</evidence>
<dbReference type="AlphaFoldDB" id="A0A1Y3AVK1"/>
<feature type="non-terminal residue" evidence="2">
    <location>
        <position position="1"/>
    </location>
</feature>
<evidence type="ECO:0000313" key="3">
    <source>
        <dbReference type="Proteomes" id="UP000194236"/>
    </source>
</evidence>
<evidence type="ECO:0000313" key="2">
    <source>
        <dbReference type="EMBL" id="OTF71195.1"/>
    </source>
</evidence>
<proteinExistence type="predicted"/>
<dbReference type="OrthoDB" id="6532315at2759"/>
<feature type="compositionally biased region" description="Low complexity" evidence="1">
    <location>
        <begin position="7"/>
        <end position="18"/>
    </location>
</feature>
<accession>A0A1Y3AVK1</accession>
<reference evidence="2 3" key="1">
    <citation type="submission" date="2017-03" db="EMBL/GenBank/DDBJ databases">
        <title>Genome Survey of Euroglyphus maynei.</title>
        <authorList>
            <person name="Arlian L.G."/>
            <person name="Morgan M.S."/>
            <person name="Rider S.D."/>
        </authorList>
    </citation>
    <scope>NUCLEOTIDE SEQUENCE [LARGE SCALE GENOMIC DNA]</scope>
    <source>
        <strain evidence="2">Arlian Lab</strain>
        <tissue evidence="2">Whole body</tissue>
    </source>
</reference>
<organism evidence="2 3">
    <name type="scientific">Euroglyphus maynei</name>
    <name type="common">Mayne's house dust mite</name>
    <dbReference type="NCBI Taxonomy" id="6958"/>
    <lineage>
        <taxon>Eukaryota</taxon>
        <taxon>Metazoa</taxon>
        <taxon>Ecdysozoa</taxon>
        <taxon>Arthropoda</taxon>
        <taxon>Chelicerata</taxon>
        <taxon>Arachnida</taxon>
        <taxon>Acari</taxon>
        <taxon>Acariformes</taxon>
        <taxon>Sarcoptiformes</taxon>
        <taxon>Astigmata</taxon>
        <taxon>Psoroptidia</taxon>
        <taxon>Analgoidea</taxon>
        <taxon>Pyroglyphidae</taxon>
        <taxon>Pyroglyphinae</taxon>
        <taxon>Euroglyphus</taxon>
    </lineage>
</organism>